<evidence type="ECO:0000256" key="1">
    <source>
        <dbReference type="ARBA" id="ARBA00022490"/>
    </source>
</evidence>
<protein>
    <recommendedName>
        <fullName evidence="10">tRNA 5-methylaminomethyl-2-thiouridine biosynthesis bifunctional protein MnmC</fullName>
        <shortName evidence="10">tRNA mnm(5)s(2)U biosynthesis bifunctional protein</shortName>
    </recommendedName>
    <domain>
        <recommendedName>
            <fullName evidence="10">tRNA (mnm(5)s(2)U34)-methyltransferase</fullName>
            <ecNumber evidence="10">2.1.1.61</ecNumber>
        </recommendedName>
    </domain>
    <domain>
        <recommendedName>
            <fullName evidence="10">FAD-dependent cmnm(5)s(2)U34 oxidoreductase</fullName>
            <ecNumber evidence="10">1.5.-.-</ecNumber>
        </recommendedName>
    </domain>
</protein>
<dbReference type="GO" id="GO:0032259">
    <property type="term" value="P:methylation"/>
    <property type="evidence" value="ECO:0007669"/>
    <property type="project" value="UniProtKB-KW"/>
</dbReference>
<dbReference type="Gene3D" id="3.30.9.10">
    <property type="entry name" value="D-Amino Acid Oxidase, subunit A, domain 2"/>
    <property type="match status" value="1"/>
</dbReference>
<dbReference type="EC" id="2.1.1.61" evidence="10"/>
<keyword evidence="9 10" id="KW-0511">Multifunctional enzyme</keyword>
<accession>A0A9D7E995</accession>
<dbReference type="EC" id="1.5.-.-" evidence="10"/>
<organism evidence="13 14">
    <name type="scientific">Candidatus Methylophosphatis roskildensis</name>
    <dbReference type="NCBI Taxonomy" id="2899263"/>
    <lineage>
        <taxon>Bacteria</taxon>
        <taxon>Pseudomonadati</taxon>
        <taxon>Pseudomonadota</taxon>
        <taxon>Betaproteobacteria</taxon>
        <taxon>Nitrosomonadales</taxon>
        <taxon>Sterolibacteriaceae</taxon>
        <taxon>Candidatus Methylophosphatis</taxon>
    </lineage>
</organism>
<feature type="domain" description="MnmC-like methyltransferase" evidence="12">
    <location>
        <begin position="109"/>
        <end position="230"/>
    </location>
</feature>
<evidence type="ECO:0000259" key="12">
    <source>
        <dbReference type="Pfam" id="PF05430"/>
    </source>
</evidence>
<keyword evidence="7 10" id="KW-0274">FAD</keyword>
<dbReference type="NCBIfam" id="NF033855">
    <property type="entry name" value="tRNA_MNMC2"/>
    <property type="match status" value="1"/>
</dbReference>
<dbReference type="InterPro" id="IPR029063">
    <property type="entry name" value="SAM-dependent_MTases_sf"/>
</dbReference>
<dbReference type="SUPFAM" id="SSF51905">
    <property type="entry name" value="FAD/NAD(P)-binding domain"/>
    <property type="match status" value="1"/>
</dbReference>
<dbReference type="PANTHER" id="PTHR13847:SF283">
    <property type="entry name" value="TRNA 5-METHYLAMINOMETHYL-2-THIOURIDINE BIOSYNTHESIS BIFUNCTIONAL PROTEIN MNMC"/>
    <property type="match status" value="1"/>
</dbReference>
<evidence type="ECO:0000256" key="2">
    <source>
        <dbReference type="ARBA" id="ARBA00022603"/>
    </source>
</evidence>
<comment type="function">
    <text evidence="10">Catalyzes the last two steps in the biosynthesis of 5-methylaminomethyl-2-thiouridine (mnm(5)s(2)U) at the wobble position (U34) in tRNA. Catalyzes the FAD-dependent demodification of cmnm(5)s(2)U34 to nm(5)s(2)U34, followed by the transfer of a methyl group from S-adenosyl-L-methionine to nm(5)s(2)U34, to form mnm(5)s(2)U34.</text>
</comment>
<keyword evidence="2 10" id="KW-0489">Methyltransferase</keyword>
<dbReference type="InterPro" id="IPR017610">
    <property type="entry name" value="tRNA_S-uridine_synth_MnmC_C"/>
</dbReference>
<dbReference type="NCBIfam" id="TIGR03197">
    <property type="entry name" value="MnmC_Cterm"/>
    <property type="match status" value="1"/>
</dbReference>
<comment type="caution">
    <text evidence="13">The sequence shown here is derived from an EMBL/GenBank/DDBJ whole genome shotgun (WGS) entry which is preliminary data.</text>
</comment>
<dbReference type="InterPro" id="IPR047785">
    <property type="entry name" value="tRNA_MNMC2"/>
</dbReference>
<dbReference type="InterPro" id="IPR006076">
    <property type="entry name" value="FAD-dep_OxRdtase"/>
</dbReference>
<sequence length="643" mass="69075">MALASARLTRAANGTLISTEYQDIYHSAAGGLAQCRHVFLGGNYLPARWKARDAFTVVETGFGIGLNFLATWAAWRDDPARCARLHFVSAEKHPFARDDLRAIHRAWPELDPLSRELLDEWPPLVPGFHRLNLDGGRVSLTLLFGDALDLLPQLRAQADAFFLDGFAPSKNPDLWSSAMFRQIARLAADGATAATWSVAAVVRDGLRDAGFACDKQAGFADKREMLVANRQRASPSGSPSVSDRHAIVIGAGLAGSSCALSLAARGWQIDLVERHPAPAQEASGNPAGVLRPLLSLDDNRLSRLARAGFLHALRHLRSLERAAWPLRWQVCGVLQLARDARHEAIQRETIARHAYPADYARWVERDVATSLVGHPAAAGGWHFPTGGWVNPPSLAAANLACAGERVRLLGGRSVASLHHQGGQWRALAEDGSVIAEAPLVVLANGCGALRIDGGPVPLRLPLRPARGQISLLRAHPRRAMNCVVTQRGYATPALDGWHCAGASFDANDDSSALAAADHLENLARLDAMLPGFTDASDTQMQAGRVGFRPTSPDKRPMIGALPCASSPGDRVRTSLWHVERLPGILVANGFGARGLVWCALAGELIAAQLEAEPLPLESALIDALDPARFILRPPGCDKPRAEQ</sequence>
<dbReference type="GO" id="GO:0002098">
    <property type="term" value="P:tRNA wobble uridine modification"/>
    <property type="evidence" value="ECO:0007669"/>
    <property type="project" value="TreeGrafter"/>
</dbReference>
<keyword evidence="8 10" id="KW-0560">Oxidoreductase</keyword>
<dbReference type="SUPFAM" id="SSF54373">
    <property type="entry name" value="FAD-linked reductases, C-terminal domain"/>
    <property type="match status" value="1"/>
</dbReference>
<dbReference type="InterPro" id="IPR036188">
    <property type="entry name" value="FAD/NAD-bd_sf"/>
</dbReference>
<comment type="subcellular location">
    <subcellularLocation>
        <location evidence="10">Cytoplasm</location>
    </subcellularLocation>
</comment>
<keyword evidence="5 10" id="KW-0949">S-adenosyl-L-methionine</keyword>
<comment type="catalytic activity">
    <reaction evidence="10">
        <text>5-aminomethyl-2-thiouridine(34) in tRNA + S-adenosyl-L-methionine = 5-methylaminomethyl-2-thiouridine(34) in tRNA + S-adenosyl-L-homocysteine + H(+)</text>
        <dbReference type="Rhea" id="RHEA:19569"/>
        <dbReference type="Rhea" id="RHEA-COMP:10195"/>
        <dbReference type="Rhea" id="RHEA-COMP:10197"/>
        <dbReference type="ChEBI" id="CHEBI:15378"/>
        <dbReference type="ChEBI" id="CHEBI:57856"/>
        <dbReference type="ChEBI" id="CHEBI:59789"/>
        <dbReference type="ChEBI" id="CHEBI:74454"/>
        <dbReference type="ChEBI" id="CHEBI:74455"/>
        <dbReference type="EC" id="2.1.1.61"/>
    </reaction>
</comment>
<evidence type="ECO:0000313" key="14">
    <source>
        <dbReference type="Proteomes" id="UP000807785"/>
    </source>
</evidence>
<evidence type="ECO:0000313" key="13">
    <source>
        <dbReference type="EMBL" id="MBK6973457.1"/>
    </source>
</evidence>
<evidence type="ECO:0000256" key="7">
    <source>
        <dbReference type="ARBA" id="ARBA00022827"/>
    </source>
</evidence>
<comment type="cofactor">
    <cofactor evidence="10">
        <name>FAD</name>
        <dbReference type="ChEBI" id="CHEBI:57692"/>
    </cofactor>
</comment>
<dbReference type="PANTHER" id="PTHR13847">
    <property type="entry name" value="SARCOSINE DEHYDROGENASE-RELATED"/>
    <property type="match status" value="1"/>
</dbReference>
<dbReference type="AlphaFoldDB" id="A0A9D7E995"/>
<keyword evidence="4 10" id="KW-0808">Transferase</keyword>
<evidence type="ECO:0000256" key="6">
    <source>
        <dbReference type="ARBA" id="ARBA00022694"/>
    </source>
</evidence>
<evidence type="ECO:0000256" key="3">
    <source>
        <dbReference type="ARBA" id="ARBA00022630"/>
    </source>
</evidence>
<dbReference type="EMBL" id="JADJEV010000003">
    <property type="protein sequence ID" value="MBK6973457.1"/>
    <property type="molecule type" value="Genomic_DNA"/>
</dbReference>
<keyword evidence="6 10" id="KW-0819">tRNA processing</keyword>
<dbReference type="InterPro" id="IPR008471">
    <property type="entry name" value="MnmC-like_methylTransf"/>
</dbReference>
<dbReference type="GO" id="GO:0004808">
    <property type="term" value="F:tRNA (5-methylaminomethyl-2-thiouridylate)(34)-methyltransferase activity"/>
    <property type="evidence" value="ECO:0007669"/>
    <property type="project" value="UniProtKB-EC"/>
</dbReference>
<comment type="similarity">
    <text evidence="10">In the N-terminal section; belongs to the methyltransferase superfamily. tRNA (mnm(5)s(2)U34)-methyltransferase family.</text>
</comment>
<gene>
    <name evidence="10 13" type="primary">mnmC</name>
    <name evidence="13" type="ORF">IPH26_11095</name>
</gene>
<dbReference type="Proteomes" id="UP000807785">
    <property type="component" value="Unassembled WGS sequence"/>
</dbReference>
<comment type="similarity">
    <text evidence="10">In the C-terminal section; belongs to the DAO family.</text>
</comment>
<proteinExistence type="inferred from homology"/>
<evidence type="ECO:0000256" key="8">
    <source>
        <dbReference type="ARBA" id="ARBA00023002"/>
    </source>
</evidence>
<dbReference type="GO" id="GO:0005737">
    <property type="term" value="C:cytoplasm"/>
    <property type="evidence" value="ECO:0007669"/>
    <property type="project" value="UniProtKB-SubCell"/>
</dbReference>
<dbReference type="NCBIfam" id="NF002483">
    <property type="entry name" value="PRK01747.1-4"/>
    <property type="match status" value="1"/>
</dbReference>
<feature type="domain" description="FAD dependent oxidoreductase" evidence="11">
    <location>
        <begin position="246"/>
        <end position="607"/>
    </location>
</feature>
<dbReference type="GO" id="GO:0050660">
    <property type="term" value="F:flavin adenine dinucleotide binding"/>
    <property type="evidence" value="ECO:0007669"/>
    <property type="project" value="UniProtKB-UniRule"/>
</dbReference>
<feature type="region of interest" description="FAD-dependent cmnm(5)s(2)U34 oxidoreductase" evidence="10">
    <location>
        <begin position="249"/>
        <end position="643"/>
    </location>
</feature>
<dbReference type="NCBIfam" id="NF002481">
    <property type="entry name" value="PRK01747.1-2"/>
    <property type="match status" value="1"/>
</dbReference>
<feature type="region of interest" description="tRNA (mnm(5)s(2)U34)-methyltransferase" evidence="10">
    <location>
        <begin position="1"/>
        <end position="231"/>
    </location>
</feature>
<evidence type="ECO:0000256" key="4">
    <source>
        <dbReference type="ARBA" id="ARBA00022679"/>
    </source>
</evidence>
<keyword evidence="3 10" id="KW-0285">Flavoprotein</keyword>
<reference evidence="13" key="1">
    <citation type="submission" date="2020-10" db="EMBL/GenBank/DDBJ databases">
        <title>Connecting structure to function with the recovery of over 1000 high-quality activated sludge metagenome-assembled genomes encoding full-length rRNA genes using long-read sequencing.</title>
        <authorList>
            <person name="Singleton C.M."/>
            <person name="Petriglieri F."/>
            <person name="Kristensen J.M."/>
            <person name="Kirkegaard R.H."/>
            <person name="Michaelsen T.Y."/>
            <person name="Andersen M.H."/>
            <person name="Karst S.M."/>
            <person name="Dueholm M.S."/>
            <person name="Nielsen P.H."/>
            <person name="Albertsen M."/>
        </authorList>
    </citation>
    <scope>NUCLEOTIDE SEQUENCE</scope>
    <source>
        <strain evidence="13">Bjer_18-Q3-R1-45_BAT3C.347</strain>
    </source>
</reference>
<evidence type="ECO:0000256" key="5">
    <source>
        <dbReference type="ARBA" id="ARBA00022691"/>
    </source>
</evidence>
<name>A0A9D7E995_9PROT</name>
<evidence type="ECO:0000259" key="11">
    <source>
        <dbReference type="Pfam" id="PF01266"/>
    </source>
</evidence>
<dbReference type="Pfam" id="PF05430">
    <property type="entry name" value="Methyltransf_30"/>
    <property type="match status" value="1"/>
</dbReference>
<dbReference type="Pfam" id="PF01266">
    <property type="entry name" value="DAO"/>
    <property type="match status" value="1"/>
</dbReference>
<evidence type="ECO:0000256" key="9">
    <source>
        <dbReference type="ARBA" id="ARBA00023268"/>
    </source>
</evidence>
<dbReference type="Gene3D" id="3.40.50.150">
    <property type="entry name" value="Vaccinia Virus protein VP39"/>
    <property type="match status" value="1"/>
</dbReference>
<dbReference type="GO" id="GO:0016645">
    <property type="term" value="F:oxidoreductase activity, acting on the CH-NH group of donors"/>
    <property type="evidence" value="ECO:0007669"/>
    <property type="project" value="InterPro"/>
</dbReference>
<keyword evidence="1 10" id="KW-0963">Cytoplasm</keyword>
<dbReference type="Gene3D" id="3.50.50.60">
    <property type="entry name" value="FAD/NAD(P)-binding domain"/>
    <property type="match status" value="1"/>
</dbReference>
<evidence type="ECO:0000256" key="10">
    <source>
        <dbReference type="HAMAP-Rule" id="MF_01102"/>
    </source>
</evidence>
<dbReference type="InterPro" id="IPR023032">
    <property type="entry name" value="tRNA_MAMT_biosynth_bifunc_MnmC"/>
</dbReference>
<dbReference type="HAMAP" id="MF_01102">
    <property type="entry name" value="MnmC"/>
    <property type="match status" value="1"/>
</dbReference>